<feature type="compositionally biased region" description="Basic and acidic residues" evidence="1">
    <location>
        <begin position="79"/>
        <end position="103"/>
    </location>
</feature>
<dbReference type="AlphaFoldDB" id="A0AAN8ZWB8"/>
<evidence type="ECO:0000256" key="1">
    <source>
        <dbReference type="SAM" id="MobiDB-lite"/>
    </source>
</evidence>
<gene>
    <name evidence="2" type="ORF">SK128_018126</name>
</gene>
<accession>A0AAN8ZWB8</accession>
<evidence type="ECO:0000313" key="3">
    <source>
        <dbReference type="Proteomes" id="UP001381693"/>
    </source>
</evidence>
<proteinExistence type="predicted"/>
<name>A0AAN8ZWB8_HALRR</name>
<keyword evidence="3" id="KW-1185">Reference proteome</keyword>
<dbReference type="EMBL" id="JAXCGZ010019311">
    <property type="protein sequence ID" value="KAK7066233.1"/>
    <property type="molecule type" value="Genomic_DNA"/>
</dbReference>
<sequence length="103" mass="11624">MEKEKAWKGRQSVALTKAVAGSPARDGKRLVASERASACRSIIRSKDGCRRGSLERLSKFNDPKRLADEACSSKLRRKGRDERYQEATGEKRREENTEGEQGR</sequence>
<organism evidence="2 3">
    <name type="scientific">Halocaridina rubra</name>
    <name type="common">Hawaiian red shrimp</name>
    <dbReference type="NCBI Taxonomy" id="373956"/>
    <lineage>
        <taxon>Eukaryota</taxon>
        <taxon>Metazoa</taxon>
        <taxon>Ecdysozoa</taxon>
        <taxon>Arthropoda</taxon>
        <taxon>Crustacea</taxon>
        <taxon>Multicrustacea</taxon>
        <taxon>Malacostraca</taxon>
        <taxon>Eumalacostraca</taxon>
        <taxon>Eucarida</taxon>
        <taxon>Decapoda</taxon>
        <taxon>Pleocyemata</taxon>
        <taxon>Caridea</taxon>
        <taxon>Atyoidea</taxon>
        <taxon>Atyidae</taxon>
        <taxon>Halocaridina</taxon>
    </lineage>
</organism>
<comment type="caution">
    <text evidence="2">The sequence shown here is derived from an EMBL/GenBank/DDBJ whole genome shotgun (WGS) entry which is preliminary data.</text>
</comment>
<dbReference type="Proteomes" id="UP001381693">
    <property type="component" value="Unassembled WGS sequence"/>
</dbReference>
<protein>
    <submittedName>
        <fullName evidence="2">Uncharacterized protein</fullName>
    </submittedName>
</protein>
<evidence type="ECO:0000313" key="2">
    <source>
        <dbReference type="EMBL" id="KAK7066233.1"/>
    </source>
</evidence>
<reference evidence="2 3" key="1">
    <citation type="submission" date="2023-11" db="EMBL/GenBank/DDBJ databases">
        <title>Halocaridina rubra genome assembly.</title>
        <authorList>
            <person name="Smith C."/>
        </authorList>
    </citation>
    <scope>NUCLEOTIDE SEQUENCE [LARGE SCALE GENOMIC DNA]</scope>
    <source>
        <strain evidence="2">EP-1</strain>
        <tissue evidence="2">Whole</tissue>
    </source>
</reference>
<feature type="region of interest" description="Disordered" evidence="1">
    <location>
        <begin position="77"/>
        <end position="103"/>
    </location>
</feature>